<evidence type="ECO:0000259" key="9">
    <source>
        <dbReference type="Pfam" id="PF23609"/>
    </source>
</evidence>
<dbReference type="GO" id="GO:0006325">
    <property type="term" value="P:chromatin organization"/>
    <property type="evidence" value="ECO:0007669"/>
    <property type="project" value="UniProtKB-KW"/>
</dbReference>
<feature type="compositionally biased region" description="Low complexity" evidence="7">
    <location>
        <begin position="358"/>
        <end position="369"/>
    </location>
</feature>
<feature type="domain" description="EIPR1-like beta-propeller" evidence="9">
    <location>
        <begin position="188"/>
        <end position="305"/>
    </location>
</feature>
<dbReference type="PANTHER" id="PTHR22850">
    <property type="entry name" value="WD40 REPEAT FAMILY"/>
    <property type="match status" value="1"/>
</dbReference>
<evidence type="ECO:0000256" key="6">
    <source>
        <dbReference type="PROSITE-ProRule" id="PRU00221"/>
    </source>
</evidence>
<proteinExistence type="predicted"/>
<feature type="compositionally biased region" description="Polar residues" evidence="7">
    <location>
        <begin position="370"/>
        <end position="381"/>
    </location>
</feature>
<evidence type="ECO:0000259" key="8">
    <source>
        <dbReference type="Pfam" id="PF12265"/>
    </source>
</evidence>
<evidence type="ECO:0000256" key="2">
    <source>
        <dbReference type="ARBA" id="ARBA00022574"/>
    </source>
</evidence>
<evidence type="ECO:0000256" key="7">
    <source>
        <dbReference type="SAM" id="MobiDB-lite"/>
    </source>
</evidence>
<feature type="region of interest" description="Disordered" evidence="7">
    <location>
        <begin position="358"/>
        <end position="387"/>
    </location>
</feature>
<keyword evidence="3" id="KW-0677">Repeat</keyword>
<feature type="compositionally biased region" description="Polar residues" evidence="7">
    <location>
        <begin position="104"/>
        <end position="115"/>
    </location>
</feature>
<dbReference type="InterPro" id="IPR020472">
    <property type="entry name" value="WD40_PAC1"/>
</dbReference>
<evidence type="ECO:0000256" key="1">
    <source>
        <dbReference type="ARBA" id="ARBA00004123"/>
    </source>
</evidence>
<evidence type="ECO:0008006" key="11">
    <source>
        <dbReference type="Google" id="ProtNLM"/>
    </source>
</evidence>
<protein>
    <recommendedName>
        <fullName evidence="11">Histone-binding protein RBBP4 N-terminal domain-containing protein</fullName>
    </recommendedName>
</protein>
<reference evidence="10" key="1">
    <citation type="submission" date="2021-01" db="EMBL/GenBank/DDBJ databases">
        <authorList>
            <person name="Corre E."/>
            <person name="Pelletier E."/>
            <person name="Niang G."/>
            <person name="Scheremetjew M."/>
            <person name="Finn R."/>
            <person name="Kale V."/>
            <person name="Holt S."/>
            <person name="Cochrane G."/>
            <person name="Meng A."/>
            <person name="Brown T."/>
            <person name="Cohen L."/>
        </authorList>
    </citation>
    <scope>NUCLEOTIDE SEQUENCE</scope>
    <source>
        <strain evidence="10">CCMP1510</strain>
    </source>
</reference>
<sequence length="427" mass="47898">MSNESRIIKEEYKIWRRNAPLLYDVALSHALEWPSLTVQWLPELKKSAVDDMETHHLMLGTHTSDGVQNYLMKMAVDLPRFLSTNNKEEIPNGGGKMTKERNKMSSPHSQQQKKAQGNAEVKIKILHDGEINRCRYMPQNHFVVATKSPSSRVFIFDISKHPSKPSLSNGFCPDHICLGHAREGYGLAWNPHKAGILLSGSDDMNICVWDINGAKSNKIQYLRIYSGHSSVVEDVAWHCGTPYIFGSVGDDKRILIWDTRNASPKGAASIQVLNAHEKDINSLAFHPTHNFILATASSDQSIKLWDIRNMSNAIVSLQGHQSDIYQLQWNPTFPSLLSSCGADRRVIISDISRLGTTQQQTPLQSSQQTNYTEQQSSQSRPETFFVHGGHTGKVSEHSWSSSCANLVASVAEDNHLQIWQPARSIDY</sequence>
<keyword evidence="5" id="KW-0539">Nucleus</keyword>
<organism evidence="10">
    <name type="scientific">Aureoumbra lagunensis</name>
    <dbReference type="NCBI Taxonomy" id="44058"/>
    <lineage>
        <taxon>Eukaryota</taxon>
        <taxon>Sar</taxon>
        <taxon>Stramenopiles</taxon>
        <taxon>Ochrophyta</taxon>
        <taxon>Pelagophyceae</taxon>
        <taxon>Pelagomonadales</taxon>
        <taxon>Aureoumbra</taxon>
    </lineage>
</organism>
<dbReference type="EMBL" id="HBIJ01020398">
    <property type="protein sequence ID" value="CAE0372573.1"/>
    <property type="molecule type" value="Transcribed_RNA"/>
</dbReference>
<dbReference type="PRINTS" id="PR00320">
    <property type="entry name" value="GPROTEINBRPT"/>
</dbReference>
<dbReference type="SMART" id="SM00320">
    <property type="entry name" value="WD40"/>
    <property type="match status" value="6"/>
</dbReference>
<feature type="repeat" description="WD" evidence="6">
    <location>
        <begin position="387"/>
        <end position="420"/>
    </location>
</feature>
<feature type="repeat" description="WD" evidence="6">
    <location>
        <begin position="225"/>
        <end position="267"/>
    </location>
</feature>
<feature type="repeat" description="WD" evidence="6">
    <location>
        <begin position="273"/>
        <end position="315"/>
    </location>
</feature>
<evidence type="ECO:0000256" key="5">
    <source>
        <dbReference type="ARBA" id="ARBA00023242"/>
    </source>
</evidence>
<dbReference type="InterPro" id="IPR019775">
    <property type="entry name" value="WD40_repeat_CS"/>
</dbReference>
<evidence type="ECO:0000256" key="3">
    <source>
        <dbReference type="ARBA" id="ARBA00022737"/>
    </source>
</evidence>
<dbReference type="InterPro" id="IPR001680">
    <property type="entry name" value="WD40_rpt"/>
</dbReference>
<feature type="domain" description="Histone-binding protein RBBP4-like N-terminal" evidence="8">
    <location>
        <begin position="10"/>
        <end position="79"/>
    </location>
</feature>
<dbReference type="Gene3D" id="2.130.10.10">
    <property type="entry name" value="YVTN repeat-like/Quinoprotein amine dehydrogenase"/>
    <property type="match status" value="1"/>
</dbReference>
<gene>
    <name evidence="10" type="ORF">ALAG00032_LOCUS13357</name>
</gene>
<dbReference type="GO" id="GO:0005634">
    <property type="term" value="C:nucleus"/>
    <property type="evidence" value="ECO:0007669"/>
    <property type="project" value="UniProtKB-SubCell"/>
</dbReference>
<dbReference type="AlphaFoldDB" id="A0A7S3K4Q9"/>
<evidence type="ECO:0000256" key="4">
    <source>
        <dbReference type="ARBA" id="ARBA00022853"/>
    </source>
</evidence>
<dbReference type="PROSITE" id="PS50082">
    <property type="entry name" value="WD_REPEATS_2"/>
    <property type="match status" value="4"/>
</dbReference>
<dbReference type="Pfam" id="PF00400">
    <property type="entry name" value="WD40"/>
    <property type="match status" value="2"/>
</dbReference>
<keyword evidence="2 6" id="KW-0853">WD repeat</keyword>
<dbReference type="PROSITE" id="PS50294">
    <property type="entry name" value="WD_REPEATS_REGION"/>
    <property type="match status" value="2"/>
</dbReference>
<dbReference type="Pfam" id="PF12265">
    <property type="entry name" value="CAF1C_H4-bd"/>
    <property type="match status" value="1"/>
</dbReference>
<comment type="subcellular location">
    <subcellularLocation>
        <location evidence="1">Nucleus</location>
    </subcellularLocation>
</comment>
<feature type="region of interest" description="Disordered" evidence="7">
    <location>
        <begin position="85"/>
        <end position="118"/>
    </location>
</feature>
<dbReference type="InterPro" id="IPR022052">
    <property type="entry name" value="Histone-bd_RBBP4-like_N"/>
</dbReference>
<feature type="repeat" description="WD" evidence="6">
    <location>
        <begin position="177"/>
        <end position="219"/>
    </location>
</feature>
<dbReference type="InterPro" id="IPR015943">
    <property type="entry name" value="WD40/YVTN_repeat-like_dom_sf"/>
</dbReference>
<dbReference type="SUPFAM" id="SSF50978">
    <property type="entry name" value="WD40 repeat-like"/>
    <property type="match status" value="1"/>
</dbReference>
<evidence type="ECO:0000313" key="10">
    <source>
        <dbReference type="EMBL" id="CAE0372573.1"/>
    </source>
</evidence>
<dbReference type="InterPro" id="IPR036322">
    <property type="entry name" value="WD40_repeat_dom_sf"/>
</dbReference>
<keyword evidence="4" id="KW-0156">Chromatin regulator</keyword>
<name>A0A7S3K4Q9_9STRA</name>
<accession>A0A7S3K4Q9</accession>
<dbReference type="InterPro" id="IPR050459">
    <property type="entry name" value="WD_repeat_RBAP46/RBAP48/MSI1"/>
</dbReference>
<dbReference type="PROSITE" id="PS00678">
    <property type="entry name" value="WD_REPEATS_1"/>
    <property type="match status" value="2"/>
</dbReference>
<dbReference type="InterPro" id="IPR059104">
    <property type="entry name" value="Beta-prop_EIPR1-like"/>
</dbReference>
<dbReference type="Pfam" id="PF23609">
    <property type="entry name" value="Beta-prop_EIPR1"/>
    <property type="match status" value="1"/>
</dbReference>